<evidence type="ECO:0000313" key="2">
    <source>
        <dbReference type="Proteomes" id="UP000814140"/>
    </source>
</evidence>
<proteinExistence type="predicted"/>
<reference evidence="1" key="1">
    <citation type="submission" date="2021-03" db="EMBL/GenBank/DDBJ databases">
        <authorList>
            <consortium name="DOE Joint Genome Institute"/>
            <person name="Ahrendt S."/>
            <person name="Looney B.P."/>
            <person name="Miyauchi S."/>
            <person name="Morin E."/>
            <person name="Drula E."/>
            <person name="Courty P.E."/>
            <person name="Chicoki N."/>
            <person name="Fauchery L."/>
            <person name="Kohler A."/>
            <person name="Kuo A."/>
            <person name="Labutti K."/>
            <person name="Pangilinan J."/>
            <person name="Lipzen A."/>
            <person name="Riley R."/>
            <person name="Andreopoulos W."/>
            <person name="He G."/>
            <person name="Johnson J."/>
            <person name="Barry K.W."/>
            <person name="Grigoriev I.V."/>
            <person name="Nagy L."/>
            <person name="Hibbett D."/>
            <person name="Henrissat B."/>
            <person name="Matheny P.B."/>
            <person name="Labbe J."/>
            <person name="Martin F."/>
        </authorList>
    </citation>
    <scope>NUCLEOTIDE SEQUENCE</scope>
    <source>
        <strain evidence="1">HHB10654</strain>
    </source>
</reference>
<gene>
    <name evidence="1" type="ORF">BV25DRAFT_1826206</name>
</gene>
<accession>A0ACB8SZF6</accession>
<keyword evidence="2" id="KW-1185">Reference proteome</keyword>
<reference evidence="1" key="2">
    <citation type="journal article" date="2022" name="New Phytol.">
        <title>Evolutionary transition to the ectomycorrhizal habit in the genomes of a hyperdiverse lineage of mushroom-forming fungi.</title>
        <authorList>
            <person name="Looney B."/>
            <person name="Miyauchi S."/>
            <person name="Morin E."/>
            <person name="Drula E."/>
            <person name="Courty P.E."/>
            <person name="Kohler A."/>
            <person name="Kuo A."/>
            <person name="LaButti K."/>
            <person name="Pangilinan J."/>
            <person name="Lipzen A."/>
            <person name="Riley R."/>
            <person name="Andreopoulos W."/>
            <person name="He G."/>
            <person name="Johnson J."/>
            <person name="Nolan M."/>
            <person name="Tritt A."/>
            <person name="Barry K.W."/>
            <person name="Grigoriev I.V."/>
            <person name="Nagy L.G."/>
            <person name="Hibbett D."/>
            <person name="Henrissat B."/>
            <person name="Matheny P.B."/>
            <person name="Labbe J."/>
            <person name="Martin F.M."/>
        </authorList>
    </citation>
    <scope>NUCLEOTIDE SEQUENCE</scope>
    <source>
        <strain evidence="1">HHB10654</strain>
    </source>
</reference>
<organism evidence="1 2">
    <name type="scientific">Artomyces pyxidatus</name>
    <dbReference type="NCBI Taxonomy" id="48021"/>
    <lineage>
        <taxon>Eukaryota</taxon>
        <taxon>Fungi</taxon>
        <taxon>Dikarya</taxon>
        <taxon>Basidiomycota</taxon>
        <taxon>Agaricomycotina</taxon>
        <taxon>Agaricomycetes</taxon>
        <taxon>Russulales</taxon>
        <taxon>Auriscalpiaceae</taxon>
        <taxon>Artomyces</taxon>
    </lineage>
</organism>
<comment type="caution">
    <text evidence="1">The sequence shown here is derived from an EMBL/GenBank/DDBJ whole genome shotgun (WGS) entry which is preliminary data.</text>
</comment>
<dbReference type="Proteomes" id="UP000814140">
    <property type="component" value="Unassembled WGS sequence"/>
</dbReference>
<name>A0ACB8SZF6_9AGAM</name>
<dbReference type="EMBL" id="MU277210">
    <property type="protein sequence ID" value="KAI0061918.1"/>
    <property type="molecule type" value="Genomic_DNA"/>
</dbReference>
<sequence length="319" mass="35517">MSHIFSRASQSIPDGESPYGYTPAEWIGVVFVVLYSITTLIHLGQVLYFRTWFLIPTAIFAGILEIIGWAGRLWSSQNVLLNTPFLIQIVCLIIAPTPLVASNFIILGRIIRRLGSRYSRLSARWYTIVFLSCDIISLVVQAIGGAMASESTTNAGAANGGHVMLGGIVFQLTAIILYVALASEFLFRYIKDRPFRIYEGARGKTDQRMKLLLFGMSLETVFIFTRSVYRTIELADGFNGKIYTTQSLFTVLDGLMITFAMFTLNVFHPGLLLREPYVPGRTQNLPVDSAERMPVESFRLNLLSFKNGAETKIAVSNGN</sequence>
<evidence type="ECO:0000313" key="1">
    <source>
        <dbReference type="EMBL" id="KAI0061918.1"/>
    </source>
</evidence>
<protein>
    <submittedName>
        <fullName evidence="1">RTA1-like protein</fullName>
    </submittedName>
</protein>